<evidence type="ECO:0000313" key="1">
    <source>
        <dbReference type="EMBL" id="MFK2854611.1"/>
    </source>
</evidence>
<reference evidence="1 2" key="1">
    <citation type="submission" date="2020-10" db="EMBL/GenBank/DDBJ databases">
        <title>Phylogeny of dyella-like bacteria.</title>
        <authorList>
            <person name="Fu J."/>
        </authorList>
    </citation>
    <scope>NUCLEOTIDE SEQUENCE [LARGE SCALE GENOMIC DNA]</scope>
    <source>
        <strain evidence="1 2">DHG40</strain>
    </source>
</reference>
<sequence>MKRAIGVRVRQGSGVWDIYLQREIILAASAVGRQKILQLSDVCDKALLDQHSIETLHHFPAIAANLQLYFKPRRPISCCAVWVPRPGVISLA</sequence>
<comment type="caution">
    <text evidence="1">The sequence shown here is derived from an EMBL/GenBank/DDBJ whole genome shotgun (WGS) entry which is preliminary data.</text>
</comment>
<gene>
    <name evidence="1" type="ORF">ISP18_08410</name>
</gene>
<dbReference type="Proteomes" id="UP001620409">
    <property type="component" value="Unassembled WGS sequence"/>
</dbReference>
<dbReference type="EMBL" id="JADIKI010000022">
    <property type="protein sequence ID" value="MFK2854611.1"/>
    <property type="molecule type" value="Genomic_DNA"/>
</dbReference>
<name>A0ABW8IHC2_9GAMM</name>
<evidence type="ECO:0000313" key="2">
    <source>
        <dbReference type="Proteomes" id="UP001620409"/>
    </source>
</evidence>
<accession>A0ABW8IHC2</accession>
<dbReference type="RefSeq" id="WP_380009431.1">
    <property type="nucleotide sequence ID" value="NZ_JADIKI010000022.1"/>
</dbReference>
<keyword evidence="2" id="KW-1185">Reference proteome</keyword>
<dbReference type="Gene3D" id="3.50.50.60">
    <property type="entry name" value="FAD/NAD(P)-binding domain"/>
    <property type="match status" value="1"/>
</dbReference>
<organism evidence="1 2">
    <name type="scientific">Dyella humi</name>
    <dbReference type="NCBI Taxonomy" id="1770547"/>
    <lineage>
        <taxon>Bacteria</taxon>
        <taxon>Pseudomonadati</taxon>
        <taxon>Pseudomonadota</taxon>
        <taxon>Gammaproteobacteria</taxon>
        <taxon>Lysobacterales</taxon>
        <taxon>Rhodanobacteraceae</taxon>
        <taxon>Dyella</taxon>
    </lineage>
</organism>
<proteinExistence type="predicted"/>
<dbReference type="InterPro" id="IPR036188">
    <property type="entry name" value="FAD/NAD-bd_sf"/>
</dbReference>
<protein>
    <submittedName>
        <fullName evidence="1">GMC family oxidoreductase N-terminal domain-containing protein</fullName>
    </submittedName>
</protein>